<dbReference type="EMBL" id="GGMR01011791">
    <property type="protein sequence ID" value="MBY24410.1"/>
    <property type="molecule type" value="Transcribed_RNA"/>
</dbReference>
<reference evidence="2" key="1">
    <citation type="submission" date="2018-04" db="EMBL/GenBank/DDBJ databases">
        <title>Transcriptome of Schizaphis graminum biotype I.</title>
        <authorList>
            <person name="Scully E.D."/>
            <person name="Geib S.M."/>
            <person name="Palmer N.A."/>
            <person name="Koch K."/>
            <person name="Bradshaw J."/>
            <person name="Heng-Moss T."/>
            <person name="Sarath G."/>
        </authorList>
    </citation>
    <scope>NUCLEOTIDE SEQUENCE</scope>
</reference>
<evidence type="ECO:0000256" key="1">
    <source>
        <dbReference type="SAM" id="MobiDB-lite"/>
    </source>
</evidence>
<name>A0A2S2P4Q9_SCHGA</name>
<dbReference type="AlphaFoldDB" id="A0A2S2P4Q9"/>
<evidence type="ECO:0000313" key="2">
    <source>
        <dbReference type="EMBL" id="MBY24410.1"/>
    </source>
</evidence>
<gene>
    <name evidence="2" type="ORF">g.76545</name>
</gene>
<feature type="region of interest" description="Disordered" evidence="1">
    <location>
        <begin position="1"/>
        <end position="20"/>
    </location>
</feature>
<proteinExistence type="predicted"/>
<organism evidence="2">
    <name type="scientific">Schizaphis graminum</name>
    <name type="common">Green bug aphid</name>
    <dbReference type="NCBI Taxonomy" id="13262"/>
    <lineage>
        <taxon>Eukaryota</taxon>
        <taxon>Metazoa</taxon>
        <taxon>Ecdysozoa</taxon>
        <taxon>Arthropoda</taxon>
        <taxon>Hexapoda</taxon>
        <taxon>Insecta</taxon>
        <taxon>Pterygota</taxon>
        <taxon>Neoptera</taxon>
        <taxon>Paraneoptera</taxon>
        <taxon>Hemiptera</taxon>
        <taxon>Sternorrhyncha</taxon>
        <taxon>Aphidomorpha</taxon>
        <taxon>Aphidoidea</taxon>
        <taxon>Aphididae</taxon>
        <taxon>Aphidini</taxon>
        <taxon>Schizaphis</taxon>
    </lineage>
</organism>
<accession>A0A2S2P4Q9</accession>
<sequence>MGADDDDNNNNNNNNNNTHTIYGDCAAAAAVVVRLCRRRTMYPYNTYNVILQRFASDAVRDQSGSQRPSQPSRVFLKTCPQAFCDLRLSILAQLYVSLKL</sequence>
<protein>
    <submittedName>
        <fullName evidence="2">Uncharacterized protein</fullName>
    </submittedName>
</protein>